<feature type="region of interest" description="Disordered" evidence="1">
    <location>
        <begin position="21"/>
        <end position="44"/>
    </location>
</feature>
<feature type="compositionally biased region" description="Low complexity" evidence="1">
    <location>
        <begin position="201"/>
        <end position="212"/>
    </location>
</feature>
<evidence type="ECO:0000256" key="1">
    <source>
        <dbReference type="SAM" id="MobiDB-lite"/>
    </source>
</evidence>
<accession>A0A8J2P2K3</accession>
<evidence type="ECO:0000313" key="2">
    <source>
        <dbReference type="EMBL" id="CAG7785636.1"/>
    </source>
</evidence>
<dbReference type="Proteomes" id="UP000708208">
    <property type="component" value="Unassembled WGS sequence"/>
</dbReference>
<comment type="caution">
    <text evidence="2">The sequence shown here is derived from an EMBL/GenBank/DDBJ whole genome shotgun (WGS) entry which is preliminary data.</text>
</comment>
<dbReference type="EMBL" id="CAJVCH010300228">
    <property type="protein sequence ID" value="CAG7785636.1"/>
    <property type="molecule type" value="Genomic_DNA"/>
</dbReference>
<reference evidence="2" key="1">
    <citation type="submission" date="2021-06" db="EMBL/GenBank/DDBJ databases">
        <authorList>
            <person name="Hodson N. C."/>
            <person name="Mongue J. A."/>
            <person name="Jaron S. K."/>
        </authorList>
    </citation>
    <scope>NUCLEOTIDE SEQUENCE</scope>
</reference>
<name>A0A8J2P2K3_9HEXA</name>
<protein>
    <submittedName>
        <fullName evidence="2">Uncharacterized protein</fullName>
    </submittedName>
</protein>
<dbReference type="AlphaFoldDB" id="A0A8J2P2K3"/>
<feature type="region of interest" description="Disordered" evidence="1">
    <location>
        <begin position="85"/>
        <end position="118"/>
    </location>
</feature>
<evidence type="ECO:0000313" key="3">
    <source>
        <dbReference type="Proteomes" id="UP000708208"/>
    </source>
</evidence>
<keyword evidence="3" id="KW-1185">Reference proteome</keyword>
<feature type="non-terminal residue" evidence="2">
    <location>
        <position position="249"/>
    </location>
</feature>
<gene>
    <name evidence="2" type="ORF">AFUS01_LOCUS24250</name>
</gene>
<feature type="non-terminal residue" evidence="2">
    <location>
        <position position="1"/>
    </location>
</feature>
<sequence length="249" mass="25291">YGSIGTSVSVSIGAVGAANSGIGNNAGNSGSGGPSSQGSLLRLDEPRIYSSSALQLGSNAPSNIQRSNSPQHFIDRSISLIRLDNSSNNNGGAPPSNISEASGGAIGSSGINSGSSQPRLDRFKIKFTADLANQQQQSNLSSNLTKTLVELGSSSDPLAGVSGAKPKYKPPIIEVPPKPPVETSDKAVMTSQLPEQWSLVSSGSEGRRISIGATSPLGNSPTPAPTLAGGVPDLLPSCVVRQNDYAVNP</sequence>
<feature type="region of interest" description="Disordered" evidence="1">
    <location>
        <begin position="198"/>
        <end position="232"/>
    </location>
</feature>
<proteinExistence type="predicted"/>
<organism evidence="2 3">
    <name type="scientific">Allacma fusca</name>
    <dbReference type="NCBI Taxonomy" id="39272"/>
    <lineage>
        <taxon>Eukaryota</taxon>
        <taxon>Metazoa</taxon>
        <taxon>Ecdysozoa</taxon>
        <taxon>Arthropoda</taxon>
        <taxon>Hexapoda</taxon>
        <taxon>Collembola</taxon>
        <taxon>Symphypleona</taxon>
        <taxon>Sminthuridae</taxon>
        <taxon>Allacma</taxon>
    </lineage>
</organism>
<feature type="compositionally biased region" description="Low complexity" evidence="1">
    <location>
        <begin position="85"/>
        <end position="116"/>
    </location>
</feature>